<keyword evidence="1" id="KW-0472">Membrane</keyword>
<feature type="transmembrane region" description="Helical" evidence="1">
    <location>
        <begin position="61"/>
        <end position="86"/>
    </location>
</feature>
<feature type="domain" description="Rhodopsin" evidence="2">
    <location>
        <begin position="45"/>
        <end position="280"/>
    </location>
</feature>
<dbReference type="EMBL" id="LFZO01000068">
    <property type="protein sequence ID" value="KXT15028.1"/>
    <property type="molecule type" value="Genomic_DNA"/>
</dbReference>
<feature type="transmembrane region" description="Helical" evidence="1">
    <location>
        <begin position="218"/>
        <end position="238"/>
    </location>
</feature>
<name>A0A139IJR8_9PEZI</name>
<keyword evidence="4" id="KW-1185">Reference proteome</keyword>
<evidence type="ECO:0000259" key="2">
    <source>
        <dbReference type="Pfam" id="PF20684"/>
    </source>
</evidence>
<dbReference type="AlphaFoldDB" id="A0A139IJR8"/>
<accession>A0A139IJR8</accession>
<feature type="transmembrane region" description="Helical" evidence="1">
    <location>
        <begin position="28"/>
        <end position="49"/>
    </location>
</feature>
<organism evidence="3 4">
    <name type="scientific">Pseudocercospora musae</name>
    <dbReference type="NCBI Taxonomy" id="113226"/>
    <lineage>
        <taxon>Eukaryota</taxon>
        <taxon>Fungi</taxon>
        <taxon>Dikarya</taxon>
        <taxon>Ascomycota</taxon>
        <taxon>Pezizomycotina</taxon>
        <taxon>Dothideomycetes</taxon>
        <taxon>Dothideomycetidae</taxon>
        <taxon>Mycosphaerellales</taxon>
        <taxon>Mycosphaerellaceae</taxon>
        <taxon>Pseudocercospora</taxon>
    </lineage>
</organism>
<reference evidence="3 4" key="1">
    <citation type="submission" date="2015-07" db="EMBL/GenBank/DDBJ databases">
        <title>Comparative genomics of the Sigatoka disease complex on banana suggests a link between parallel evolutionary changes in Pseudocercospora fijiensis and Pseudocercospora eumusae and increased virulence on the banana host.</title>
        <authorList>
            <person name="Chang T.-C."/>
            <person name="Salvucci A."/>
            <person name="Crous P.W."/>
            <person name="Stergiopoulos I."/>
        </authorList>
    </citation>
    <scope>NUCLEOTIDE SEQUENCE [LARGE SCALE GENOMIC DNA]</scope>
    <source>
        <strain evidence="3 4">CBS 116634</strain>
    </source>
</reference>
<evidence type="ECO:0000313" key="3">
    <source>
        <dbReference type="EMBL" id="KXT15028.1"/>
    </source>
</evidence>
<comment type="caution">
    <text evidence="3">The sequence shown here is derived from an EMBL/GenBank/DDBJ whole genome shotgun (WGS) entry which is preliminary data.</text>
</comment>
<evidence type="ECO:0000313" key="4">
    <source>
        <dbReference type="Proteomes" id="UP000073492"/>
    </source>
</evidence>
<dbReference type="OrthoDB" id="3918601at2759"/>
<protein>
    <recommendedName>
        <fullName evidence="2">Rhodopsin domain-containing protein</fullName>
    </recommendedName>
</protein>
<dbReference type="PANTHER" id="PTHR39614:SF2">
    <property type="entry name" value="INTEGRAL MEMBRANE PROTEIN"/>
    <property type="match status" value="1"/>
</dbReference>
<dbReference type="InterPro" id="IPR049326">
    <property type="entry name" value="Rhodopsin_dom_fungi"/>
</dbReference>
<feature type="transmembrane region" description="Helical" evidence="1">
    <location>
        <begin position="180"/>
        <end position="206"/>
    </location>
</feature>
<dbReference type="Pfam" id="PF20684">
    <property type="entry name" value="Fung_rhodopsin"/>
    <property type="match status" value="1"/>
</dbReference>
<keyword evidence="1" id="KW-1133">Transmembrane helix</keyword>
<dbReference type="PANTHER" id="PTHR39614">
    <property type="entry name" value="INTEGRAL MEMBRANE PROTEIN"/>
    <property type="match status" value="1"/>
</dbReference>
<evidence type="ECO:0000256" key="1">
    <source>
        <dbReference type="SAM" id="Phobius"/>
    </source>
</evidence>
<keyword evidence="1" id="KW-0812">Transmembrane</keyword>
<proteinExistence type="predicted"/>
<dbReference type="Proteomes" id="UP000073492">
    <property type="component" value="Unassembled WGS sequence"/>
</dbReference>
<sequence length="354" mass="38398">MSDPSNSTGYYYFPPFATVTDDDHSACIIIAASLGLALTLVFAGIRVFIRKIIIPGVGLDDALLAVATVFSVVEASLILGACRVGLGRSEVSLSADDMNSVQQLYYAATLFFALGIGLSKASVAAFLLRIAPFDPHRKTVKALFALISIWTIALVFVLSLRCNLDRPWRVSTASCSDAIILRWGILDAFGCLFELAMVGMSIWLVWRVTALSWSQKAVVVAMFAFRLPVILFTILRLLSYPGTKRWDPTLLGAEFVSWSQAELCYSLIASTILVMRPFISNLVTHYGGSAKPGPRGEEETHLTLPIKFGSVSSPPRSHSAPSFVLDSDRRDSEATLAKAVLGGGIRETRQASIV</sequence>
<gene>
    <name evidence="3" type="ORF">AC579_4883</name>
</gene>
<feature type="transmembrane region" description="Helical" evidence="1">
    <location>
        <begin position="140"/>
        <end position="160"/>
    </location>
</feature>
<feature type="transmembrane region" description="Helical" evidence="1">
    <location>
        <begin position="106"/>
        <end position="128"/>
    </location>
</feature>